<dbReference type="EMBL" id="RQTK01000006">
    <property type="protein sequence ID" value="RUS91777.1"/>
    <property type="molecule type" value="Genomic_DNA"/>
</dbReference>
<evidence type="ECO:0000256" key="1">
    <source>
        <dbReference type="SAM" id="SignalP"/>
    </source>
</evidence>
<feature type="chain" id="PRO_5019505395" evidence="1">
    <location>
        <begin position="22"/>
        <end position="106"/>
    </location>
</feature>
<evidence type="ECO:0000313" key="2">
    <source>
        <dbReference type="EMBL" id="RUS91777.1"/>
    </source>
</evidence>
<evidence type="ECO:0000313" key="3">
    <source>
        <dbReference type="Proteomes" id="UP000271974"/>
    </source>
</evidence>
<sequence length="106" mass="12247">MRTGLILACLVWAVLATAALAVYPQPCTRQNDNAERKVCSGKNQLRNSQKSFTLCCLRADRFPFLERIPIEQTVIEKLQGKQRYETTCKCRGQRDICQRRPSRCRQ</sequence>
<accession>A0A433UD24</accession>
<keyword evidence="1" id="KW-0732">Signal</keyword>
<name>A0A433UD24_ELYCH</name>
<protein>
    <submittedName>
        <fullName evidence="2">Uncharacterized protein</fullName>
    </submittedName>
</protein>
<comment type="caution">
    <text evidence="2">The sequence shown here is derived from an EMBL/GenBank/DDBJ whole genome shotgun (WGS) entry which is preliminary data.</text>
</comment>
<gene>
    <name evidence="2" type="ORF">EGW08_000485</name>
</gene>
<proteinExistence type="predicted"/>
<keyword evidence="3" id="KW-1185">Reference proteome</keyword>
<dbReference type="Proteomes" id="UP000271974">
    <property type="component" value="Unassembled WGS sequence"/>
</dbReference>
<dbReference type="AlphaFoldDB" id="A0A433UD24"/>
<reference evidence="2 3" key="1">
    <citation type="submission" date="2019-01" db="EMBL/GenBank/DDBJ databases">
        <title>A draft genome assembly of the solar-powered sea slug Elysia chlorotica.</title>
        <authorList>
            <person name="Cai H."/>
            <person name="Li Q."/>
            <person name="Fang X."/>
            <person name="Li J."/>
            <person name="Curtis N.E."/>
            <person name="Altenburger A."/>
            <person name="Shibata T."/>
            <person name="Feng M."/>
            <person name="Maeda T."/>
            <person name="Schwartz J.A."/>
            <person name="Shigenobu S."/>
            <person name="Lundholm N."/>
            <person name="Nishiyama T."/>
            <person name="Yang H."/>
            <person name="Hasebe M."/>
            <person name="Li S."/>
            <person name="Pierce S.K."/>
            <person name="Wang J."/>
        </authorList>
    </citation>
    <scope>NUCLEOTIDE SEQUENCE [LARGE SCALE GENOMIC DNA]</scope>
    <source>
        <strain evidence="2">EC2010</strain>
        <tissue evidence="2">Whole organism of an adult</tissue>
    </source>
</reference>
<organism evidence="2 3">
    <name type="scientific">Elysia chlorotica</name>
    <name type="common">Eastern emerald elysia</name>
    <name type="synonym">Sea slug</name>
    <dbReference type="NCBI Taxonomy" id="188477"/>
    <lineage>
        <taxon>Eukaryota</taxon>
        <taxon>Metazoa</taxon>
        <taxon>Spiralia</taxon>
        <taxon>Lophotrochozoa</taxon>
        <taxon>Mollusca</taxon>
        <taxon>Gastropoda</taxon>
        <taxon>Heterobranchia</taxon>
        <taxon>Euthyneura</taxon>
        <taxon>Panpulmonata</taxon>
        <taxon>Sacoglossa</taxon>
        <taxon>Placobranchoidea</taxon>
        <taxon>Plakobranchidae</taxon>
        <taxon>Elysia</taxon>
    </lineage>
</organism>
<feature type="signal peptide" evidence="1">
    <location>
        <begin position="1"/>
        <end position="21"/>
    </location>
</feature>